<feature type="chain" id="PRO_5004192678" evidence="1">
    <location>
        <begin position="23"/>
        <end position="687"/>
    </location>
</feature>
<gene>
    <name evidence="2" type="ORF">Dace_1902</name>
</gene>
<dbReference type="AlphaFoldDB" id="Q1K1F0"/>
<evidence type="ECO:0000313" key="3">
    <source>
        <dbReference type="Proteomes" id="UP000005695"/>
    </source>
</evidence>
<dbReference type="Gene3D" id="2.180.10.10">
    <property type="entry name" value="RHS repeat-associated core"/>
    <property type="match status" value="1"/>
</dbReference>
<organism evidence="2 3">
    <name type="scientific">Desulfuromonas acetoxidans (strain DSM 684 / 11070)</name>
    <dbReference type="NCBI Taxonomy" id="281689"/>
    <lineage>
        <taxon>Bacteria</taxon>
        <taxon>Pseudomonadati</taxon>
        <taxon>Thermodesulfobacteriota</taxon>
        <taxon>Desulfuromonadia</taxon>
        <taxon>Desulfuromonadales</taxon>
        <taxon>Desulfuromonadaceae</taxon>
        <taxon>Desulfuromonas</taxon>
    </lineage>
</organism>
<comment type="caution">
    <text evidence="2">The sequence shown here is derived from an EMBL/GenBank/DDBJ whole genome shotgun (WGS) entry which is preliminary data.</text>
</comment>
<protein>
    <submittedName>
        <fullName evidence="2">YD repeat</fullName>
    </submittedName>
</protein>
<evidence type="ECO:0000256" key="1">
    <source>
        <dbReference type="SAM" id="SignalP"/>
    </source>
</evidence>
<dbReference type="PROSITE" id="PS51257">
    <property type="entry name" value="PROKAR_LIPOPROTEIN"/>
    <property type="match status" value="1"/>
</dbReference>
<keyword evidence="1" id="KW-0732">Signal</keyword>
<proteinExistence type="predicted"/>
<evidence type="ECO:0000313" key="2">
    <source>
        <dbReference type="EMBL" id="EAT16438.1"/>
    </source>
</evidence>
<dbReference type="EMBL" id="AAEW02000005">
    <property type="protein sequence ID" value="EAT16438.1"/>
    <property type="molecule type" value="Genomic_DNA"/>
</dbReference>
<feature type="signal peptide" evidence="1">
    <location>
        <begin position="1"/>
        <end position="22"/>
    </location>
</feature>
<sequence>MSLILRNVFRCVLIVCFSLLSACGGGGGGSASPSTSVDSTDLNRFPYGAEEVVTTTDVDGDGHWDTRTTVSYQYNDEMQVVEVQTITEYDVDADGAADSQDVVTETYQPSNLTATALLASKSALTALFDADSVGGWNRESPLGAPVQLAFESYELNENGFFYSVPNQRREQTYRYAADGTLVEYGVEEWEYSFPSEELSSHSVDTLRYTYDSAGYLVRYLYEQVDENGDGVCDSLTRLTKNYTYDALGNLTNYSTEDIQDTDGDGPVEAVVETESLVFVHTYEDNRLVETLATPSGGTAYSITYQYNAAGLLSVKEFSYDNYDVSADVDTVITLTYAYDDDGRLVYFLKNTSTDENEDGVVDVVETDDYEWSYDENGLLTRRLVEYSVNEEDAGGLQEHTESLDEYEYTAGLLSRYHDRYQMDTDLDGDMDRLDQETLINYRYENGYLSGFDVEGAGMYGSIFDVGSVPYQMTLSVDCNYQDGLLVSYDSFKEWYNPDNRDNPYDYNFLPLNEISHAAFTYDGEGHLIEYSTTFDDYANGIIDETEEFSFDYSLNGEVVVSSQLSNGDGVVESDLTLDFGASPSPVGSGPKDIYNMYTPVAISYPFIGAFHETDIDYETHYVSFEMLVPKLMSYQDLFEFDEQVPIIIVDGSFVNIGVFSLPSPWIYNSDRGLYDGNPIQIDPSMNR</sequence>
<keyword evidence="3" id="KW-1185">Reference proteome</keyword>
<accession>Q1K1F0</accession>
<dbReference type="Proteomes" id="UP000005695">
    <property type="component" value="Unassembled WGS sequence"/>
</dbReference>
<reference evidence="2" key="2">
    <citation type="submission" date="2006-05" db="EMBL/GenBank/DDBJ databases">
        <title>Sequencing of the draft genome and assembly of Desulfuromonas acetoxidans DSM 684.</title>
        <authorList>
            <consortium name="US DOE Joint Genome Institute (JGI-PGF)"/>
            <person name="Copeland A."/>
            <person name="Lucas S."/>
            <person name="Lapidus A."/>
            <person name="Barry K."/>
            <person name="Detter J.C."/>
            <person name="Glavina del Rio T."/>
            <person name="Hammon N."/>
            <person name="Israni S."/>
            <person name="Dalin E."/>
            <person name="Tice H."/>
            <person name="Bruce D."/>
            <person name="Pitluck S."/>
            <person name="Richardson P."/>
        </authorList>
    </citation>
    <scope>NUCLEOTIDE SEQUENCE [LARGE SCALE GENOMIC DNA]</scope>
    <source>
        <strain evidence="2">DSM 684</strain>
    </source>
</reference>
<reference evidence="2" key="1">
    <citation type="submission" date="2006-05" db="EMBL/GenBank/DDBJ databases">
        <title>Annotation of the draft genome assembly of Desulfuromonas acetoxidans DSM 684.</title>
        <authorList>
            <consortium name="US DOE Joint Genome Institute (JGI-ORNL)"/>
            <person name="Larimer F."/>
            <person name="Land M."/>
            <person name="Hauser L."/>
        </authorList>
    </citation>
    <scope>NUCLEOTIDE SEQUENCE [LARGE SCALE GENOMIC DNA]</scope>
    <source>
        <strain evidence="2">DSM 684</strain>
    </source>
</reference>
<name>Q1K1F0_DESA6</name>